<feature type="region of interest" description="Disordered" evidence="1">
    <location>
        <begin position="1"/>
        <end position="21"/>
    </location>
</feature>
<gene>
    <name evidence="2" type="ORF">PHPALM_160</name>
</gene>
<sequence>MRVERCRQTATQKMGPPPFMTERGRSYLIRAAYTDNSSAPQPKTIQRVLATIAWLCYTKVNSTLPLSKADKIQRKVWASKMLMHPEGNDA</sequence>
<proteinExistence type="predicted"/>
<name>A0A2P4YVJ4_9STRA</name>
<comment type="caution">
    <text evidence="2">The sequence shown here is derived from an EMBL/GenBank/DDBJ whole genome shotgun (WGS) entry which is preliminary data.</text>
</comment>
<evidence type="ECO:0000256" key="1">
    <source>
        <dbReference type="SAM" id="MobiDB-lite"/>
    </source>
</evidence>
<evidence type="ECO:0000313" key="2">
    <source>
        <dbReference type="EMBL" id="POM81819.1"/>
    </source>
</evidence>
<organism evidence="2 3">
    <name type="scientific">Phytophthora palmivora</name>
    <dbReference type="NCBI Taxonomy" id="4796"/>
    <lineage>
        <taxon>Eukaryota</taxon>
        <taxon>Sar</taxon>
        <taxon>Stramenopiles</taxon>
        <taxon>Oomycota</taxon>
        <taxon>Peronosporomycetes</taxon>
        <taxon>Peronosporales</taxon>
        <taxon>Peronosporaceae</taxon>
        <taxon>Phytophthora</taxon>
    </lineage>
</organism>
<dbReference type="EMBL" id="NCKW01000013">
    <property type="protein sequence ID" value="POM81819.1"/>
    <property type="molecule type" value="Genomic_DNA"/>
</dbReference>
<accession>A0A2P4YVJ4</accession>
<evidence type="ECO:0000313" key="3">
    <source>
        <dbReference type="Proteomes" id="UP000237271"/>
    </source>
</evidence>
<dbReference type="AlphaFoldDB" id="A0A2P4YVJ4"/>
<keyword evidence="3" id="KW-1185">Reference proteome</keyword>
<protein>
    <submittedName>
        <fullName evidence="2">Uncharacterized protein</fullName>
    </submittedName>
</protein>
<reference evidence="2 3" key="1">
    <citation type="journal article" date="2017" name="Genome Biol. Evol.">
        <title>Phytophthora megakarya and P. palmivora, closely related causal agents of cacao black pod rot, underwent increases in genome sizes and gene numbers by different mechanisms.</title>
        <authorList>
            <person name="Ali S.S."/>
            <person name="Shao J."/>
            <person name="Lary D.J."/>
            <person name="Kronmiller B."/>
            <person name="Shen D."/>
            <person name="Strem M.D."/>
            <person name="Amoako-Attah I."/>
            <person name="Akrofi A.Y."/>
            <person name="Begoude B.A."/>
            <person name="Ten Hoopen G.M."/>
            <person name="Coulibaly K."/>
            <person name="Kebe B.I."/>
            <person name="Melnick R.L."/>
            <person name="Guiltinan M.J."/>
            <person name="Tyler B.M."/>
            <person name="Meinhardt L.W."/>
            <person name="Bailey B.A."/>
        </authorList>
    </citation>
    <scope>NUCLEOTIDE SEQUENCE [LARGE SCALE GENOMIC DNA]</scope>
    <source>
        <strain evidence="3">sbr112.9</strain>
    </source>
</reference>
<dbReference type="Proteomes" id="UP000237271">
    <property type="component" value="Unassembled WGS sequence"/>
</dbReference>
<dbReference type="OrthoDB" id="9996331at2759"/>